<dbReference type="InterPro" id="IPR014710">
    <property type="entry name" value="RmlC-like_jellyroll"/>
</dbReference>
<feature type="transmembrane region" description="Helical" evidence="1">
    <location>
        <begin position="419"/>
        <end position="436"/>
    </location>
</feature>
<feature type="transmembrane region" description="Helical" evidence="1">
    <location>
        <begin position="1036"/>
        <end position="1059"/>
    </location>
</feature>
<evidence type="ECO:0000313" key="4">
    <source>
        <dbReference type="Proteomes" id="UP001314205"/>
    </source>
</evidence>
<name>A0AAV1KCI0_9NEOP</name>
<reference evidence="3 4" key="1">
    <citation type="submission" date="2023-11" db="EMBL/GenBank/DDBJ databases">
        <authorList>
            <person name="Hedman E."/>
            <person name="Englund M."/>
            <person name="Stromberg M."/>
            <person name="Nyberg Akerstrom W."/>
            <person name="Nylinder S."/>
            <person name="Jareborg N."/>
            <person name="Kallberg Y."/>
            <person name="Kronander E."/>
        </authorList>
    </citation>
    <scope>NUCLEOTIDE SEQUENCE [LARGE SCALE GENOMIC DNA]</scope>
</reference>
<keyword evidence="4" id="KW-1185">Reference proteome</keyword>
<evidence type="ECO:0000256" key="1">
    <source>
        <dbReference type="SAM" id="Phobius"/>
    </source>
</evidence>
<comment type="caution">
    <text evidence="3">The sequence shown here is derived from an EMBL/GenBank/DDBJ whole genome shotgun (WGS) entry which is preliminary data.</text>
</comment>
<dbReference type="EMBL" id="CAVLGL010000013">
    <property type="protein sequence ID" value="CAK1580039.1"/>
    <property type="molecule type" value="Genomic_DNA"/>
</dbReference>
<dbReference type="Proteomes" id="UP001314205">
    <property type="component" value="Unassembled WGS sequence"/>
</dbReference>
<keyword evidence="1" id="KW-0812">Transmembrane</keyword>
<keyword evidence="1" id="KW-0472">Membrane</keyword>
<organism evidence="3 4">
    <name type="scientific">Parnassius mnemosyne</name>
    <name type="common">clouded apollo</name>
    <dbReference type="NCBI Taxonomy" id="213953"/>
    <lineage>
        <taxon>Eukaryota</taxon>
        <taxon>Metazoa</taxon>
        <taxon>Ecdysozoa</taxon>
        <taxon>Arthropoda</taxon>
        <taxon>Hexapoda</taxon>
        <taxon>Insecta</taxon>
        <taxon>Pterygota</taxon>
        <taxon>Neoptera</taxon>
        <taxon>Endopterygota</taxon>
        <taxon>Lepidoptera</taxon>
        <taxon>Glossata</taxon>
        <taxon>Ditrysia</taxon>
        <taxon>Papilionoidea</taxon>
        <taxon>Papilionidae</taxon>
        <taxon>Parnassiinae</taxon>
        <taxon>Parnassini</taxon>
        <taxon>Parnassius</taxon>
        <taxon>Driopa</taxon>
    </lineage>
</organism>
<proteinExistence type="predicted"/>
<feature type="transmembrane region" description="Helical" evidence="1">
    <location>
        <begin position="543"/>
        <end position="569"/>
    </location>
</feature>
<feature type="transmembrane region" description="Helical" evidence="1">
    <location>
        <begin position="624"/>
        <end position="642"/>
    </location>
</feature>
<dbReference type="GO" id="GO:0005886">
    <property type="term" value="C:plasma membrane"/>
    <property type="evidence" value="ECO:0007669"/>
    <property type="project" value="TreeGrafter"/>
</dbReference>
<feature type="domain" description="Cyclic nucleotide-binding" evidence="2">
    <location>
        <begin position="232"/>
        <end position="316"/>
    </location>
</feature>
<dbReference type="InterPro" id="IPR050818">
    <property type="entry name" value="KCNH_animal-type"/>
</dbReference>
<dbReference type="PANTHER" id="PTHR10217">
    <property type="entry name" value="VOLTAGE AND LIGAND GATED POTASSIUM CHANNEL"/>
    <property type="match status" value="1"/>
</dbReference>
<feature type="transmembrane region" description="Helical" evidence="1">
    <location>
        <begin position="61"/>
        <end position="80"/>
    </location>
</feature>
<dbReference type="Gene3D" id="2.60.120.10">
    <property type="entry name" value="Jelly Rolls"/>
    <property type="match status" value="2"/>
</dbReference>
<evidence type="ECO:0000259" key="2">
    <source>
        <dbReference type="PROSITE" id="PS50042"/>
    </source>
</evidence>
<dbReference type="Pfam" id="PF00027">
    <property type="entry name" value="cNMP_binding"/>
    <property type="match status" value="1"/>
</dbReference>
<accession>A0AAV1KCI0</accession>
<dbReference type="CDD" id="cd00038">
    <property type="entry name" value="CAP_ED"/>
    <property type="match status" value="1"/>
</dbReference>
<feature type="transmembrane region" description="Helical" evidence="1">
    <location>
        <begin position="905"/>
        <end position="928"/>
    </location>
</feature>
<dbReference type="PANTHER" id="PTHR10217:SF435">
    <property type="entry name" value="POTASSIUM VOLTAGE-GATED CHANNEL PROTEIN EAG"/>
    <property type="match status" value="1"/>
</dbReference>
<dbReference type="AlphaFoldDB" id="A0AAV1KCI0"/>
<feature type="transmembrane region" description="Helical" evidence="1">
    <location>
        <begin position="1089"/>
        <end position="1109"/>
    </location>
</feature>
<evidence type="ECO:0000313" key="3">
    <source>
        <dbReference type="EMBL" id="CAK1580039.1"/>
    </source>
</evidence>
<feature type="transmembrane region" description="Helical" evidence="1">
    <location>
        <begin position="874"/>
        <end position="893"/>
    </location>
</feature>
<feature type="transmembrane region" description="Helical" evidence="1">
    <location>
        <begin position="92"/>
        <end position="110"/>
    </location>
</feature>
<feature type="transmembrane region" description="Helical" evidence="1">
    <location>
        <begin position="30"/>
        <end position="49"/>
    </location>
</feature>
<dbReference type="InterPro" id="IPR000595">
    <property type="entry name" value="cNMP-bd_dom"/>
</dbReference>
<keyword evidence="1" id="KW-1133">Transmembrane helix</keyword>
<gene>
    <name evidence="3" type="ORF">PARMNEM_LOCUS1897</name>
</gene>
<dbReference type="InterPro" id="IPR018490">
    <property type="entry name" value="cNMP-bd_dom_sf"/>
</dbReference>
<dbReference type="GO" id="GO:0042391">
    <property type="term" value="P:regulation of membrane potential"/>
    <property type="evidence" value="ECO:0007669"/>
    <property type="project" value="TreeGrafter"/>
</dbReference>
<dbReference type="GO" id="GO:0005249">
    <property type="term" value="F:voltage-gated potassium channel activity"/>
    <property type="evidence" value="ECO:0007669"/>
    <property type="project" value="TreeGrafter"/>
</dbReference>
<dbReference type="PROSITE" id="PS50042">
    <property type="entry name" value="CNMP_BINDING_3"/>
    <property type="match status" value="1"/>
</dbReference>
<dbReference type="SUPFAM" id="SSF51206">
    <property type="entry name" value="cAMP-binding domain-like"/>
    <property type="match status" value="2"/>
</dbReference>
<sequence>MNSPELMDKYEDDEDDDSPLEENYIRWSNLLFLPFHPVVKLLVLLSVIVKSILLNETSTVYSTYVYGALFIFSFPLNVMYDEIKASTLSEYLYFSMLMIFFYLIKTFIIYPKLVAEALLRLRHIYSFYPRVRIIIAETKRRNPSPKAHIDVKKFYALVWKQHRGITRIPEIITELPRYLKIDIKQDLVWPVFHHSPTLRKTSNPYQRWLCNYIHLDYKLPGSRFFVGLQCQTHLYYIKSGIVELISNDDGITPIISVTSGTIFGDISFFLPPLERKVIVRCLSYCEVFYVNRADVLKSLHIFPEDRKVILERVKDKIKHAHTLYTCKNNVRGLDRAEDEGIAWIKKRWWEISNAISHFKIKQGQENEANFGLSEEEAVYHCAKYIGQLVLCTDTQLKRNSLFASVNFPFILVPNSNFSLVWHKIVMVTVSLVLILYPPNITRADIPTWFYFFQLWTDFIYMSDLCVSLLTATESQATIRVNFATVMLARFKSSRFFFDVLSTIWVEHLVTLLGKAEYYYPVQFNRLIKVYILFSKWSIGRNHYMCVFFNVCLIHFIFVYVSSYLMFALIKIFPELNILYIFGEHFCKLDNVKRTCTYKVNHVFQVFTSWLLEYLFSEFLPLKLVDIYVAMIITYVGFLNFLYCKSALIGMFHANNKEESNFQYFVTNIKKHYKQSKIHPDLLKRLDRYLMCHWKYYKGMDVLYPNLLQNEPNDIYWKVHGEVAEKIIRKSRAFWYTDLSLIRELAYNAKFLMLPKKATLFIYGIQPKNITWLVQGCIKCEYHNEKGELLKTFYKPGDILAFTSAFFGIPSLKTYSANTDCEMPYYDKRGLLITDIRACIKHYLARGFLMDVIGVTPFYELFMVYLNKEIDDNDALLINTLSIFAHLYLVVGYFDYLADTPTVNKALIMILKWEVISILLMCAASHYFVRKCIYFSWDSSGTFTNATLISKCWLPTFSDINGDQLTQENIRMGAIFGQLDGIESRPVRISAEAEGYADVLQISIVDFQEALDNEMELVVVKGECVMRTLKYRKLLDWGCYADIISLVVPLVTFMWGNWLYQLVKLVRLRLLYDFYNYFCTGFQSRFGSLLLKFISVLLILHAMTCGWIMVACREEKFPMNVPEIPPHINATIDYSEWMHPRDRKGG</sequence>
<protein>
    <recommendedName>
        <fullName evidence="2">Cyclic nucleotide-binding domain-containing protein</fullName>
    </recommendedName>
</protein>